<dbReference type="PANTHER" id="PTHR43132:SF2">
    <property type="entry name" value="ARSENICAL RESISTANCE OPERON REPRESSOR ARSR-RELATED"/>
    <property type="match status" value="1"/>
</dbReference>
<evidence type="ECO:0000256" key="1">
    <source>
        <dbReference type="ARBA" id="ARBA00023015"/>
    </source>
</evidence>
<evidence type="ECO:0000256" key="3">
    <source>
        <dbReference type="ARBA" id="ARBA00023163"/>
    </source>
</evidence>
<evidence type="ECO:0000256" key="2">
    <source>
        <dbReference type="ARBA" id="ARBA00023125"/>
    </source>
</evidence>
<evidence type="ECO:0000313" key="5">
    <source>
        <dbReference type="EMBL" id="GLI34723.1"/>
    </source>
</evidence>
<protein>
    <recommendedName>
        <fullName evidence="4">HTH arsR-type domain-containing protein</fullName>
    </recommendedName>
</protein>
<gene>
    <name evidence="5" type="ORF">DAMNIGENAA_21560</name>
</gene>
<evidence type="ECO:0000313" key="6">
    <source>
        <dbReference type="Proteomes" id="UP001144372"/>
    </source>
</evidence>
<dbReference type="GO" id="GO:0003700">
    <property type="term" value="F:DNA-binding transcription factor activity"/>
    <property type="evidence" value="ECO:0007669"/>
    <property type="project" value="InterPro"/>
</dbReference>
<name>A0A9W6D3R8_9BACT</name>
<keyword evidence="6" id="KW-1185">Reference proteome</keyword>
<dbReference type="Gene3D" id="1.10.10.10">
    <property type="entry name" value="Winged helix-like DNA-binding domain superfamily/Winged helix DNA-binding domain"/>
    <property type="match status" value="1"/>
</dbReference>
<dbReference type="InterPro" id="IPR011991">
    <property type="entry name" value="ArsR-like_HTH"/>
</dbReference>
<dbReference type="PANTHER" id="PTHR43132">
    <property type="entry name" value="ARSENICAL RESISTANCE OPERON REPRESSOR ARSR-RELATED"/>
    <property type="match status" value="1"/>
</dbReference>
<dbReference type="NCBIfam" id="NF033788">
    <property type="entry name" value="HTH_metalloreg"/>
    <property type="match status" value="1"/>
</dbReference>
<reference evidence="5" key="1">
    <citation type="submission" date="2022-12" db="EMBL/GenBank/DDBJ databases">
        <title>Reference genome sequencing for broad-spectrum identification of bacterial and archaeal isolates by mass spectrometry.</title>
        <authorList>
            <person name="Sekiguchi Y."/>
            <person name="Tourlousse D.M."/>
        </authorList>
    </citation>
    <scope>NUCLEOTIDE SEQUENCE</scope>
    <source>
        <strain evidence="5">ASRB1</strain>
    </source>
</reference>
<keyword evidence="3" id="KW-0804">Transcription</keyword>
<evidence type="ECO:0000259" key="4">
    <source>
        <dbReference type="PROSITE" id="PS50987"/>
    </source>
</evidence>
<dbReference type="PROSITE" id="PS50987">
    <property type="entry name" value="HTH_ARSR_2"/>
    <property type="match status" value="1"/>
</dbReference>
<accession>A0A9W6D3R8</accession>
<dbReference type="AlphaFoldDB" id="A0A9W6D3R8"/>
<comment type="caution">
    <text evidence="5">The sequence shown here is derived from an EMBL/GenBank/DDBJ whole genome shotgun (WGS) entry which is preliminary data.</text>
</comment>
<dbReference type="InterPro" id="IPR036388">
    <property type="entry name" value="WH-like_DNA-bd_sf"/>
</dbReference>
<dbReference type="GO" id="GO:0003677">
    <property type="term" value="F:DNA binding"/>
    <property type="evidence" value="ECO:0007669"/>
    <property type="project" value="UniProtKB-KW"/>
</dbReference>
<keyword evidence="1" id="KW-0805">Transcription regulation</keyword>
<dbReference type="PRINTS" id="PR00778">
    <property type="entry name" value="HTHARSR"/>
</dbReference>
<dbReference type="EMBL" id="BSDR01000001">
    <property type="protein sequence ID" value="GLI34723.1"/>
    <property type="molecule type" value="Genomic_DNA"/>
</dbReference>
<proteinExistence type="predicted"/>
<dbReference type="InterPro" id="IPR036390">
    <property type="entry name" value="WH_DNA-bd_sf"/>
</dbReference>
<keyword evidence="2" id="KW-0238">DNA-binding</keyword>
<dbReference type="SUPFAM" id="SSF46785">
    <property type="entry name" value="Winged helix' DNA-binding domain"/>
    <property type="match status" value="1"/>
</dbReference>
<organism evidence="5 6">
    <name type="scientific">Desulforhabdus amnigena</name>
    <dbReference type="NCBI Taxonomy" id="40218"/>
    <lineage>
        <taxon>Bacteria</taxon>
        <taxon>Pseudomonadati</taxon>
        <taxon>Thermodesulfobacteriota</taxon>
        <taxon>Syntrophobacteria</taxon>
        <taxon>Syntrophobacterales</taxon>
        <taxon>Syntrophobacteraceae</taxon>
        <taxon>Desulforhabdus</taxon>
    </lineage>
</organism>
<dbReference type="InterPro" id="IPR001845">
    <property type="entry name" value="HTH_ArsR_DNA-bd_dom"/>
</dbReference>
<sequence length="115" mass="12853">MNEFIKVMKALSDPNRVKILKMLQYKSLCVCEMQAALGIAQPTVSNHLKVLEDAGLVTYCKNGLWVNYSLADGNSSPYSASLLGNLKHWLKDDPEISNIIESLPGIRREDICKKD</sequence>
<dbReference type="InterPro" id="IPR051011">
    <property type="entry name" value="Metal_resp_trans_reg"/>
</dbReference>
<dbReference type="Pfam" id="PF01022">
    <property type="entry name" value="HTH_5"/>
    <property type="match status" value="1"/>
</dbReference>
<dbReference type="SMART" id="SM00418">
    <property type="entry name" value="HTH_ARSR"/>
    <property type="match status" value="1"/>
</dbReference>
<dbReference type="Proteomes" id="UP001144372">
    <property type="component" value="Unassembled WGS sequence"/>
</dbReference>
<dbReference type="CDD" id="cd00090">
    <property type="entry name" value="HTH_ARSR"/>
    <property type="match status" value="1"/>
</dbReference>
<dbReference type="RefSeq" id="WP_281794129.1">
    <property type="nucleotide sequence ID" value="NZ_BSDR01000001.1"/>
</dbReference>
<feature type="domain" description="HTH arsR-type" evidence="4">
    <location>
        <begin position="1"/>
        <end position="90"/>
    </location>
</feature>